<dbReference type="InterPro" id="IPR003653">
    <property type="entry name" value="Peptidase_C48_C"/>
</dbReference>
<evidence type="ECO:0000256" key="4">
    <source>
        <dbReference type="ARBA" id="ARBA00022786"/>
    </source>
</evidence>
<dbReference type="Pfam" id="PF02902">
    <property type="entry name" value="Peptidase_C48"/>
    <property type="match status" value="1"/>
</dbReference>
<dbReference type="PANTHER" id="PTHR46896:SF3">
    <property type="entry name" value="FI06413P-RELATED"/>
    <property type="match status" value="1"/>
</dbReference>
<feature type="region of interest" description="Disordered" evidence="6">
    <location>
        <begin position="71"/>
        <end position="97"/>
    </location>
</feature>
<keyword evidence="4" id="KW-0833">Ubl conjugation pathway</keyword>
<evidence type="ECO:0000259" key="7">
    <source>
        <dbReference type="PROSITE" id="PS50600"/>
    </source>
</evidence>
<gene>
    <name evidence="8" type="ORF">BT67DRAFT_112447</name>
</gene>
<feature type="compositionally biased region" description="Polar residues" evidence="6">
    <location>
        <begin position="497"/>
        <end position="530"/>
    </location>
</feature>
<dbReference type="GO" id="GO:0070139">
    <property type="term" value="F:SUMO-specific endopeptidase activity"/>
    <property type="evidence" value="ECO:0007669"/>
    <property type="project" value="TreeGrafter"/>
</dbReference>
<dbReference type="EMBL" id="MU853402">
    <property type="protein sequence ID" value="KAK4137522.1"/>
    <property type="molecule type" value="Genomic_DNA"/>
</dbReference>
<keyword evidence="3" id="KW-0645">Protease</keyword>
<name>A0AAN6UQU7_9PEZI</name>
<accession>A0AAN6UQU7</accession>
<sequence>MPPPHGLRMKSLAGLAPKTHINTLDSGPGLAPIPQTITRTSYVPAQAPPSKRQRKAYLAASRFRAPVEDIVDSEQDVRSRNEHHGSQASFAHSVSPGLPEYQVVEASTKLETNRSNRRNRRSAATHPAGPPIPPKESRVCSAKTYEFDELEPAAEPPVQQQRTARLVSTTATKPAIIRDAADDYILGNQAWTNQQRYGLNKGKKRSSHEITDDGVEPMGDADDEGTPETTTPPTRPPAGILGGFVELIKGAGGLGTLKTKAEPPTDITDVVSVADGGVKLAGDANGRGTSEPNAEPLEELPARDPARQNPPSLSRRGDLSPTQWIKKPNNNAVAGVRVYSAVCHPNFRYLPTHGEPPCFLRPDGAELRAFAENGSPAAPFGWLKITGKARSLLHHPESNYLKINQAMDQSSPRKIGALMVLRFFNKLDAARVVGWVRENTKIDVIQEKDSGKLVQVYDKVDGDVARENGRTWGMRLPNEEPVLPPRPVGGLPDRPPTRTTIRQQMKVSEPTQRLSQAEPPSQPDASGSRSLRTRQYGERSQTAEAHHSPVIRRWTDQHPEWSKQWKMSLVFHRTTVNKEDIERLDDGQYLNDNLIGFALKYLFEKLTSRHPDLSKRVYVHNSFFYEKLKAGRGAINYDGVKGWTAKVDLLSYDYIVVPICENLHWWVAIICNPGKFDPDNRGGPSTDEGDRADEGSSDVEMIDVAGKRPLKPLRAVTTGHSSRLPTASPGEPDLVRSDIVNLISDDKTASVDLTLGTGAKQRKKPKSTARRYNPEDPRIITLDSMGHTHSPAVAHLKKYLLAEFEHKRGKIITDVPAQVGMKAVNIPMQNNYYDCGVYLLGYMQEFVKDPDRLIQLLLHKAVPNWDLRASDLRMMWRETIQAEHKLYQDAQLALGKKAKRTPNGSASMSARTSKAREVSDETSILRGKVVPATQPPPSRPSSTPANRSVHEVDDSDTEPAGPEPRSKSKDSIPFAPSSNASLAEGPPEQHGPGGDGEDDEPIVQRVLVLEPGESVLPSIEPPEDEPRFLATLPDSPGLGCAVNNKVHPKACYRSPSAAGLGGSRKQAGGPLSSPAWGPRGSVKKAPPPPPPPPPQPPLLHTAGRFVLADMHEPVVERAVMVRREEDSIDLTDES</sequence>
<evidence type="ECO:0000256" key="3">
    <source>
        <dbReference type="ARBA" id="ARBA00022670"/>
    </source>
</evidence>
<dbReference type="AlphaFoldDB" id="A0AAN6UQU7"/>
<comment type="caution">
    <text evidence="8">The sequence shown here is derived from an EMBL/GenBank/DDBJ whole genome shotgun (WGS) entry which is preliminary data.</text>
</comment>
<dbReference type="GO" id="GO:0016926">
    <property type="term" value="P:protein desumoylation"/>
    <property type="evidence" value="ECO:0007669"/>
    <property type="project" value="TreeGrafter"/>
</dbReference>
<keyword evidence="2" id="KW-0597">Phosphoprotein</keyword>
<feature type="compositionally biased region" description="Basic and acidic residues" evidence="6">
    <location>
        <begin position="75"/>
        <end position="85"/>
    </location>
</feature>
<feature type="domain" description="Ubiquitin-like protease family profile" evidence="7">
    <location>
        <begin position="574"/>
        <end position="846"/>
    </location>
</feature>
<proteinExistence type="inferred from homology"/>
<keyword evidence="5" id="KW-0378">Hydrolase</keyword>
<feature type="compositionally biased region" description="Polar residues" evidence="6">
    <location>
        <begin position="902"/>
        <end position="912"/>
    </location>
</feature>
<feature type="region of interest" description="Disordered" evidence="6">
    <location>
        <begin position="202"/>
        <end position="239"/>
    </location>
</feature>
<evidence type="ECO:0000256" key="2">
    <source>
        <dbReference type="ARBA" id="ARBA00022553"/>
    </source>
</evidence>
<keyword evidence="9" id="KW-1185">Reference proteome</keyword>
<evidence type="ECO:0000256" key="6">
    <source>
        <dbReference type="SAM" id="MobiDB-lite"/>
    </source>
</evidence>
<dbReference type="Proteomes" id="UP001304895">
    <property type="component" value="Unassembled WGS sequence"/>
</dbReference>
<dbReference type="PANTHER" id="PTHR46896">
    <property type="entry name" value="SENTRIN-SPECIFIC PROTEASE"/>
    <property type="match status" value="1"/>
</dbReference>
<feature type="region of interest" description="Disordered" evidence="6">
    <location>
        <begin position="1051"/>
        <end position="1104"/>
    </location>
</feature>
<evidence type="ECO:0000313" key="8">
    <source>
        <dbReference type="EMBL" id="KAK4137522.1"/>
    </source>
</evidence>
<evidence type="ECO:0000256" key="1">
    <source>
        <dbReference type="ARBA" id="ARBA00005234"/>
    </source>
</evidence>
<dbReference type="InterPro" id="IPR051947">
    <property type="entry name" value="Sentrin-specific_protease"/>
</dbReference>
<dbReference type="SUPFAM" id="SSF54001">
    <property type="entry name" value="Cysteine proteinases"/>
    <property type="match status" value="1"/>
</dbReference>
<protein>
    <submittedName>
        <fullName evidence="8">Cysteine proteinase</fullName>
    </submittedName>
</protein>
<feature type="region of interest" description="Disordered" evidence="6">
    <location>
        <begin position="109"/>
        <end position="139"/>
    </location>
</feature>
<feature type="region of interest" description="Disordered" evidence="6">
    <location>
        <begin position="677"/>
        <end position="698"/>
    </location>
</feature>
<feature type="region of interest" description="Disordered" evidence="6">
    <location>
        <begin position="281"/>
        <end position="326"/>
    </location>
</feature>
<dbReference type="GO" id="GO:0006508">
    <property type="term" value="P:proteolysis"/>
    <property type="evidence" value="ECO:0007669"/>
    <property type="project" value="UniProtKB-KW"/>
</dbReference>
<dbReference type="GO" id="GO:0005737">
    <property type="term" value="C:cytoplasm"/>
    <property type="evidence" value="ECO:0007669"/>
    <property type="project" value="TreeGrafter"/>
</dbReference>
<evidence type="ECO:0000313" key="9">
    <source>
        <dbReference type="Proteomes" id="UP001304895"/>
    </source>
</evidence>
<feature type="region of interest" description="Disordered" evidence="6">
    <location>
        <begin position="896"/>
        <end position="1038"/>
    </location>
</feature>
<reference evidence="8" key="1">
    <citation type="journal article" date="2023" name="Mol. Phylogenet. Evol.">
        <title>Genome-scale phylogeny and comparative genomics of the fungal order Sordariales.</title>
        <authorList>
            <person name="Hensen N."/>
            <person name="Bonometti L."/>
            <person name="Westerberg I."/>
            <person name="Brannstrom I.O."/>
            <person name="Guillou S."/>
            <person name="Cros-Aarteil S."/>
            <person name="Calhoun S."/>
            <person name="Haridas S."/>
            <person name="Kuo A."/>
            <person name="Mondo S."/>
            <person name="Pangilinan J."/>
            <person name="Riley R."/>
            <person name="LaButti K."/>
            <person name="Andreopoulos B."/>
            <person name="Lipzen A."/>
            <person name="Chen C."/>
            <person name="Yan M."/>
            <person name="Daum C."/>
            <person name="Ng V."/>
            <person name="Clum A."/>
            <person name="Steindorff A."/>
            <person name="Ohm R.A."/>
            <person name="Martin F."/>
            <person name="Silar P."/>
            <person name="Natvig D.O."/>
            <person name="Lalanne C."/>
            <person name="Gautier V."/>
            <person name="Ament-Velasquez S.L."/>
            <person name="Kruys A."/>
            <person name="Hutchinson M.I."/>
            <person name="Powell A.J."/>
            <person name="Barry K."/>
            <person name="Miller A.N."/>
            <person name="Grigoriev I.V."/>
            <person name="Debuchy R."/>
            <person name="Gladieux P."/>
            <person name="Hiltunen Thoren M."/>
            <person name="Johannesson H."/>
        </authorList>
    </citation>
    <scope>NUCLEOTIDE SEQUENCE</scope>
    <source>
        <strain evidence="8">CBS 123565</strain>
    </source>
</reference>
<dbReference type="Gene3D" id="3.40.395.10">
    <property type="entry name" value="Adenoviral Proteinase, Chain A"/>
    <property type="match status" value="1"/>
</dbReference>
<dbReference type="InterPro" id="IPR038765">
    <property type="entry name" value="Papain-like_cys_pep_sf"/>
</dbReference>
<organism evidence="8 9">
    <name type="scientific">Trichocladium antarcticum</name>
    <dbReference type="NCBI Taxonomy" id="1450529"/>
    <lineage>
        <taxon>Eukaryota</taxon>
        <taxon>Fungi</taxon>
        <taxon>Dikarya</taxon>
        <taxon>Ascomycota</taxon>
        <taxon>Pezizomycotina</taxon>
        <taxon>Sordariomycetes</taxon>
        <taxon>Sordariomycetidae</taxon>
        <taxon>Sordariales</taxon>
        <taxon>Chaetomiaceae</taxon>
        <taxon>Trichocladium</taxon>
    </lineage>
</organism>
<dbReference type="GO" id="GO:0005634">
    <property type="term" value="C:nucleus"/>
    <property type="evidence" value="ECO:0007669"/>
    <property type="project" value="TreeGrafter"/>
</dbReference>
<dbReference type="PROSITE" id="PS50600">
    <property type="entry name" value="ULP_PROTEASE"/>
    <property type="match status" value="1"/>
</dbReference>
<feature type="region of interest" description="Disordered" evidence="6">
    <location>
        <begin position="470"/>
        <end position="551"/>
    </location>
</feature>
<dbReference type="Pfam" id="PF25424">
    <property type="entry name" value="PH_35"/>
    <property type="match status" value="1"/>
</dbReference>
<dbReference type="InterPro" id="IPR057501">
    <property type="entry name" value="DeUb_enz_PH"/>
</dbReference>
<reference evidence="8" key="2">
    <citation type="submission" date="2023-05" db="EMBL/GenBank/DDBJ databases">
        <authorList>
            <consortium name="Lawrence Berkeley National Laboratory"/>
            <person name="Steindorff A."/>
            <person name="Hensen N."/>
            <person name="Bonometti L."/>
            <person name="Westerberg I."/>
            <person name="Brannstrom I.O."/>
            <person name="Guillou S."/>
            <person name="Cros-Aarteil S."/>
            <person name="Calhoun S."/>
            <person name="Haridas S."/>
            <person name="Kuo A."/>
            <person name="Mondo S."/>
            <person name="Pangilinan J."/>
            <person name="Riley R."/>
            <person name="Labutti K."/>
            <person name="Andreopoulos B."/>
            <person name="Lipzen A."/>
            <person name="Chen C."/>
            <person name="Yanf M."/>
            <person name="Daum C."/>
            <person name="Ng V."/>
            <person name="Clum A."/>
            <person name="Ohm R."/>
            <person name="Martin F."/>
            <person name="Silar P."/>
            <person name="Natvig D."/>
            <person name="Lalanne C."/>
            <person name="Gautier V."/>
            <person name="Ament-Velasquez S.L."/>
            <person name="Kruys A."/>
            <person name="Hutchinson M.I."/>
            <person name="Powell A.J."/>
            <person name="Barry K."/>
            <person name="Miller A.N."/>
            <person name="Grigoriev I.V."/>
            <person name="Debuchy R."/>
            <person name="Gladieux P."/>
            <person name="Thoren M.H."/>
            <person name="Johannesson H."/>
        </authorList>
    </citation>
    <scope>NUCLEOTIDE SEQUENCE</scope>
    <source>
        <strain evidence="8">CBS 123565</strain>
    </source>
</reference>
<evidence type="ECO:0000256" key="5">
    <source>
        <dbReference type="ARBA" id="ARBA00022801"/>
    </source>
</evidence>
<feature type="compositionally biased region" description="Acidic residues" evidence="6">
    <location>
        <begin position="212"/>
        <end position="226"/>
    </location>
</feature>
<feature type="compositionally biased region" description="Pro residues" evidence="6">
    <location>
        <begin position="1085"/>
        <end position="1097"/>
    </location>
</feature>
<comment type="similarity">
    <text evidence="1">Belongs to the peptidase C48 family.</text>
</comment>